<comment type="caution">
    <text evidence="3">The sequence shown here is derived from an EMBL/GenBank/DDBJ whole genome shotgun (WGS) entry which is preliminary data.</text>
</comment>
<accession>A0ABT9GZU7</accession>
<dbReference type="Proteomes" id="UP001231616">
    <property type="component" value="Unassembled WGS sequence"/>
</dbReference>
<dbReference type="PANTHER" id="PTHR34039:SF1">
    <property type="entry name" value="UPF0102 PROTEIN YRAN"/>
    <property type="match status" value="1"/>
</dbReference>
<dbReference type="SUPFAM" id="SSF52980">
    <property type="entry name" value="Restriction endonuclease-like"/>
    <property type="match status" value="1"/>
</dbReference>
<dbReference type="InterPro" id="IPR011335">
    <property type="entry name" value="Restrct_endonuc-II-like"/>
</dbReference>
<dbReference type="NCBIfam" id="TIGR00252">
    <property type="entry name" value="YraN family protein"/>
    <property type="match status" value="1"/>
</dbReference>
<organism evidence="3 4">
    <name type="scientific">Alkalimonas collagenimarina</name>
    <dbReference type="NCBI Taxonomy" id="400390"/>
    <lineage>
        <taxon>Bacteria</taxon>
        <taxon>Pseudomonadati</taxon>
        <taxon>Pseudomonadota</taxon>
        <taxon>Gammaproteobacteria</taxon>
        <taxon>Alkalimonas</taxon>
    </lineage>
</organism>
<keyword evidence="4" id="KW-1185">Reference proteome</keyword>
<evidence type="ECO:0000256" key="1">
    <source>
        <dbReference type="ARBA" id="ARBA00006738"/>
    </source>
</evidence>
<name>A0ABT9GZU7_9GAMM</name>
<proteinExistence type="inferred from homology"/>
<evidence type="ECO:0000313" key="3">
    <source>
        <dbReference type="EMBL" id="MDP4536498.1"/>
    </source>
</evidence>
<gene>
    <name evidence="3" type="ORF">Q3O60_09890</name>
</gene>
<dbReference type="PANTHER" id="PTHR34039">
    <property type="entry name" value="UPF0102 PROTEIN YRAN"/>
    <property type="match status" value="1"/>
</dbReference>
<dbReference type="NCBIfam" id="NF009150">
    <property type="entry name" value="PRK12497.1-3"/>
    <property type="match status" value="1"/>
</dbReference>
<dbReference type="Pfam" id="PF02021">
    <property type="entry name" value="UPF0102"/>
    <property type="match status" value="1"/>
</dbReference>
<evidence type="ECO:0000256" key="2">
    <source>
        <dbReference type="HAMAP-Rule" id="MF_00048"/>
    </source>
</evidence>
<comment type="similarity">
    <text evidence="1 2">Belongs to the UPF0102 family.</text>
</comment>
<protein>
    <recommendedName>
        <fullName evidence="2">UPF0102 protein Q3O60_09890</fullName>
    </recommendedName>
</protein>
<dbReference type="HAMAP" id="MF_00048">
    <property type="entry name" value="UPF0102"/>
    <property type="match status" value="1"/>
</dbReference>
<sequence>MANTLGIRYEQLAEQFLQQQGLQSQEQNFSCKLGEIDLIMRDGPCLIFVEVKYRASNAFGGAIAAVSQRQQQKLLRTAQLYLQRSKHQGPCRFDVVAISGQEPYDFNWIQSAIQAR</sequence>
<dbReference type="RefSeq" id="WP_305893764.1">
    <property type="nucleotide sequence ID" value="NZ_JAUZVZ010000012.1"/>
</dbReference>
<reference evidence="3 4" key="1">
    <citation type="submission" date="2023-08" db="EMBL/GenBank/DDBJ databases">
        <authorList>
            <person name="Joshi A."/>
            <person name="Thite S."/>
        </authorList>
    </citation>
    <scope>NUCLEOTIDE SEQUENCE [LARGE SCALE GENOMIC DNA]</scope>
    <source>
        <strain evidence="3 4">AC40</strain>
    </source>
</reference>
<dbReference type="EMBL" id="JAUZVZ010000012">
    <property type="protein sequence ID" value="MDP4536498.1"/>
    <property type="molecule type" value="Genomic_DNA"/>
</dbReference>
<dbReference type="InterPro" id="IPR011856">
    <property type="entry name" value="tRNA_endonuc-like_dom_sf"/>
</dbReference>
<dbReference type="InterPro" id="IPR003509">
    <property type="entry name" value="UPF0102_YraN-like"/>
</dbReference>
<dbReference type="Gene3D" id="3.40.1350.10">
    <property type="match status" value="1"/>
</dbReference>
<evidence type="ECO:0000313" key="4">
    <source>
        <dbReference type="Proteomes" id="UP001231616"/>
    </source>
</evidence>